<comment type="caution">
    <text evidence="1">The sequence shown here is derived from an EMBL/GenBank/DDBJ whole genome shotgun (WGS) entry which is preliminary data.</text>
</comment>
<organism evidence="1 2">
    <name type="scientific">Monilinia laxa</name>
    <name type="common">Brown rot fungus</name>
    <name type="synonym">Sclerotinia laxa</name>
    <dbReference type="NCBI Taxonomy" id="61186"/>
    <lineage>
        <taxon>Eukaryota</taxon>
        <taxon>Fungi</taxon>
        <taxon>Dikarya</taxon>
        <taxon>Ascomycota</taxon>
        <taxon>Pezizomycotina</taxon>
        <taxon>Leotiomycetes</taxon>
        <taxon>Helotiales</taxon>
        <taxon>Sclerotiniaceae</taxon>
        <taxon>Monilinia</taxon>
    </lineage>
</organism>
<sequence>MDRRRSDPDMENRKGKRWHSAVVFDERYCLARVVGLNKDKKIEKQKVREADYRFDIAYFVHVCKVNTNGCAG</sequence>
<dbReference type="AlphaFoldDB" id="A0A5N6JVK4"/>
<name>A0A5N6JVK4_MONLA</name>
<evidence type="ECO:0000313" key="1">
    <source>
        <dbReference type="EMBL" id="KAB8292350.1"/>
    </source>
</evidence>
<dbReference type="EMBL" id="VIGI01000013">
    <property type="protein sequence ID" value="KAB8292350.1"/>
    <property type="molecule type" value="Genomic_DNA"/>
</dbReference>
<protein>
    <submittedName>
        <fullName evidence="1">Uncharacterized protein</fullName>
    </submittedName>
</protein>
<proteinExistence type="predicted"/>
<gene>
    <name evidence="1" type="ORF">EYC80_008090</name>
</gene>
<dbReference type="Proteomes" id="UP000326757">
    <property type="component" value="Unassembled WGS sequence"/>
</dbReference>
<reference evidence="1 2" key="1">
    <citation type="submission" date="2019-06" db="EMBL/GenBank/DDBJ databases">
        <title>Genome Sequence of the Brown Rot Fungal Pathogen Monilinia laxa.</title>
        <authorList>
            <person name="De Miccolis Angelini R.M."/>
            <person name="Landi L."/>
            <person name="Abate D."/>
            <person name="Pollastro S."/>
            <person name="Romanazzi G."/>
            <person name="Faretra F."/>
        </authorList>
    </citation>
    <scope>NUCLEOTIDE SEQUENCE [LARGE SCALE GENOMIC DNA]</scope>
    <source>
        <strain evidence="1 2">Mlax316</strain>
    </source>
</reference>
<keyword evidence="2" id="KW-1185">Reference proteome</keyword>
<accession>A0A5N6JVK4</accession>
<evidence type="ECO:0000313" key="2">
    <source>
        <dbReference type="Proteomes" id="UP000326757"/>
    </source>
</evidence>